<dbReference type="SUPFAM" id="SSF51658">
    <property type="entry name" value="Xylose isomerase-like"/>
    <property type="match status" value="1"/>
</dbReference>
<dbReference type="InterPro" id="IPR050312">
    <property type="entry name" value="IolE/XylAMocC-like"/>
</dbReference>
<dbReference type="InterPro" id="IPR013022">
    <property type="entry name" value="Xyl_isomerase-like_TIM-brl"/>
</dbReference>
<dbReference type="EC" id="4.2.1.118" evidence="2"/>
<feature type="domain" description="Xylose isomerase-like TIM barrel" evidence="1">
    <location>
        <begin position="6"/>
        <end position="246"/>
    </location>
</feature>
<dbReference type="EMBL" id="JAGGLD010000003">
    <property type="protein sequence ID" value="MBP2000959.1"/>
    <property type="molecule type" value="Genomic_DNA"/>
</dbReference>
<dbReference type="Pfam" id="PF01261">
    <property type="entry name" value="AP_endonuc_2"/>
    <property type="match status" value="1"/>
</dbReference>
<dbReference type="RefSeq" id="WP_209861574.1">
    <property type="nucleotide sequence ID" value="NZ_JAGGLD010000003.1"/>
</dbReference>
<proteinExistence type="predicted"/>
<gene>
    <name evidence="2" type="ORF">J2Z69_002002</name>
</gene>
<reference evidence="2 3" key="1">
    <citation type="submission" date="2021-03" db="EMBL/GenBank/DDBJ databases">
        <title>Genomic Encyclopedia of Type Strains, Phase IV (KMG-IV): sequencing the most valuable type-strain genomes for metagenomic binning, comparative biology and taxonomic classification.</title>
        <authorList>
            <person name="Goeker M."/>
        </authorList>
    </citation>
    <scope>NUCLEOTIDE SEQUENCE [LARGE SCALE GENOMIC DNA]</scope>
    <source>
        <strain evidence="2 3">DSM 26806</strain>
    </source>
</reference>
<dbReference type="InterPro" id="IPR036237">
    <property type="entry name" value="Xyl_isomerase-like_sf"/>
</dbReference>
<comment type="caution">
    <text evidence="2">The sequence shown here is derived from an EMBL/GenBank/DDBJ whole genome shotgun (WGS) entry which is preliminary data.</text>
</comment>
<organism evidence="2 3">
    <name type="scientific">Paenibacillus shirakamiensis</name>
    <dbReference type="NCBI Taxonomy" id="1265935"/>
    <lineage>
        <taxon>Bacteria</taxon>
        <taxon>Bacillati</taxon>
        <taxon>Bacillota</taxon>
        <taxon>Bacilli</taxon>
        <taxon>Bacillales</taxon>
        <taxon>Paenibacillaceae</taxon>
        <taxon>Paenibacillus</taxon>
    </lineage>
</organism>
<dbReference type="PANTHER" id="PTHR12110:SF41">
    <property type="entry name" value="INOSOSE DEHYDRATASE"/>
    <property type="match status" value="1"/>
</dbReference>
<dbReference type="Gene3D" id="3.20.20.150">
    <property type="entry name" value="Divalent-metal-dependent TIM barrel enzymes"/>
    <property type="match status" value="1"/>
</dbReference>
<evidence type="ECO:0000259" key="1">
    <source>
        <dbReference type="Pfam" id="PF01261"/>
    </source>
</evidence>
<sequence>MQQYIAAATAAELDGIELWLGHLEMAVEHGHSREEIADQLKKANLTVPAIATYARFDAKIEGLARDSDVDSDLAIIHEAASWATALGSERVRTFAGQRPSQEYAPEERVLIATGLQLAAEICATHQVKLAVEIHNHTMADRAHSLQEMLEMSGHPAIELIYDPFNLYVDQVDRLSILESYYERIGHVHFKNYTWNRENWSASIPTSILAGDCDHLEIVDALERLGYKGSISLEYFGERSVELAAHSAQEIEAYLIQSRGPHAAKDQ</sequence>
<accession>A0ABS4JGW1</accession>
<keyword evidence="2" id="KW-0456">Lyase</keyword>
<dbReference type="Proteomes" id="UP001519288">
    <property type="component" value="Unassembled WGS sequence"/>
</dbReference>
<keyword evidence="3" id="KW-1185">Reference proteome</keyword>
<dbReference type="PANTHER" id="PTHR12110">
    <property type="entry name" value="HYDROXYPYRUVATE ISOMERASE"/>
    <property type="match status" value="1"/>
</dbReference>
<name>A0ABS4JGW1_9BACL</name>
<evidence type="ECO:0000313" key="2">
    <source>
        <dbReference type="EMBL" id="MBP2000959.1"/>
    </source>
</evidence>
<protein>
    <submittedName>
        <fullName evidence="2">3-dehydroshikimate dehydratase</fullName>
        <ecNumber evidence="2">4.2.1.118</ecNumber>
    </submittedName>
</protein>
<evidence type="ECO:0000313" key="3">
    <source>
        <dbReference type="Proteomes" id="UP001519288"/>
    </source>
</evidence>
<dbReference type="GO" id="GO:0046565">
    <property type="term" value="F:3-dehydroshikimate dehydratase activity"/>
    <property type="evidence" value="ECO:0007669"/>
    <property type="project" value="UniProtKB-EC"/>
</dbReference>